<protein>
    <submittedName>
        <fullName evidence="3">Uncharacterized protein</fullName>
    </submittedName>
</protein>
<evidence type="ECO:0000256" key="1">
    <source>
        <dbReference type="SAM" id="MobiDB-lite"/>
    </source>
</evidence>
<feature type="transmembrane region" description="Helical" evidence="2">
    <location>
        <begin position="133"/>
        <end position="151"/>
    </location>
</feature>
<feature type="compositionally biased region" description="Basic and acidic residues" evidence="1">
    <location>
        <begin position="281"/>
        <end position="304"/>
    </location>
</feature>
<dbReference type="Proteomes" id="UP000076023">
    <property type="component" value="Unassembled WGS sequence"/>
</dbReference>
<evidence type="ECO:0000256" key="2">
    <source>
        <dbReference type="SAM" id="Phobius"/>
    </source>
</evidence>
<feature type="region of interest" description="Disordered" evidence="1">
    <location>
        <begin position="176"/>
        <end position="209"/>
    </location>
</feature>
<keyword evidence="2" id="KW-1133">Transmembrane helix</keyword>
<feature type="compositionally biased region" description="Polar residues" evidence="1">
    <location>
        <begin position="311"/>
        <end position="320"/>
    </location>
</feature>
<sequence length="464" mass="49678">MDAVIERKLSEGRSLLIQRDAVRFGAWASAGAVGLWVVLAVMAWRWPSVPWSIFSAGLIVVAAWIFAIAMAAFRWRDKGPVALALDATRTTKDRFVTALELGENGGAALGNELAAFARDYRFPDVLKPRPPRLAVALVLTGVVLVLCVATLDHFRRVGLQPDVATASRLLDQAKREVTKVAPPESPLRKEEEKLEEARQQLGNSTDPMRDALRAIADLERRLASASASPLTDEEKEALAKALAENEPQAAQALSSGNDREAAEQIAQMDPEALAKALEQAAQHRENSRLQDLARKAAEQARRELAQGLASAGNSGAQRRLQQALREMKAGGQGQQQQGQGQPGMDLAQGKGGEKQDGSAPEDNAPPGGSPGSEHDEGRGEDIKGEKDALAAKGSDEQLTGEMGQGQSRVNTYSTSGGDNARSARAIRDGGAVQSAELDTVTPENIPPGSRILVKRYFDSVRPKE</sequence>
<dbReference type="AlphaFoldDB" id="A0A146G5C8"/>
<evidence type="ECO:0000313" key="3">
    <source>
        <dbReference type="EMBL" id="GAT32800.1"/>
    </source>
</evidence>
<feature type="compositionally biased region" description="Basic and acidic residues" evidence="1">
    <location>
        <begin position="372"/>
        <end position="395"/>
    </location>
</feature>
<keyword evidence="2" id="KW-0472">Membrane</keyword>
<keyword evidence="2" id="KW-0812">Transmembrane</keyword>
<dbReference type="OrthoDB" id="265967at2"/>
<feature type="transmembrane region" description="Helical" evidence="2">
    <location>
        <begin position="21"/>
        <end position="44"/>
    </location>
</feature>
<keyword evidence="4" id="KW-1185">Reference proteome</keyword>
<feature type="compositionally biased region" description="Polar residues" evidence="1">
    <location>
        <begin position="404"/>
        <end position="417"/>
    </location>
</feature>
<feature type="compositionally biased region" description="Basic and acidic residues" evidence="1">
    <location>
        <begin position="186"/>
        <end position="198"/>
    </location>
</feature>
<feature type="region of interest" description="Disordered" evidence="1">
    <location>
        <begin position="247"/>
        <end position="435"/>
    </location>
</feature>
<dbReference type="RefSeq" id="WP_153811311.1">
    <property type="nucleotide sequence ID" value="NZ_BDCO01000002.1"/>
</dbReference>
<feature type="transmembrane region" description="Helical" evidence="2">
    <location>
        <begin position="50"/>
        <end position="73"/>
    </location>
</feature>
<gene>
    <name evidence="3" type="ORF">TSACC_21202</name>
</gene>
<dbReference type="InParanoid" id="A0A146G5C8"/>
<feature type="compositionally biased region" description="Low complexity" evidence="1">
    <location>
        <begin position="271"/>
        <end position="280"/>
    </location>
</feature>
<accession>A0A146G5C8</accession>
<name>A0A146G5C8_TERSA</name>
<proteinExistence type="predicted"/>
<organism evidence="3 4">
    <name type="scientific">Terrimicrobium sacchariphilum</name>
    <dbReference type="NCBI Taxonomy" id="690879"/>
    <lineage>
        <taxon>Bacteria</taxon>
        <taxon>Pseudomonadati</taxon>
        <taxon>Verrucomicrobiota</taxon>
        <taxon>Terrimicrobiia</taxon>
        <taxon>Terrimicrobiales</taxon>
        <taxon>Terrimicrobiaceae</taxon>
        <taxon>Terrimicrobium</taxon>
    </lineage>
</organism>
<reference evidence="4" key="1">
    <citation type="journal article" date="2017" name="Genome Announc.">
        <title>Draft Genome Sequence of Terrimicrobium sacchariphilum NM-5T, a Facultative Anaerobic Soil Bacterium of the Class Spartobacteria.</title>
        <authorList>
            <person name="Qiu Y.L."/>
            <person name="Tourlousse D.M."/>
            <person name="Matsuura N."/>
            <person name="Ohashi A."/>
            <person name="Sekiguchi Y."/>
        </authorList>
    </citation>
    <scope>NUCLEOTIDE SEQUENCE [LARGE SCALE GENOMIC DNA]</scope>
    <source>
        <strain evidence="4">NM-5</strain>
    </source>
</reference>
<dbReference type="STRING" id="690879.TSACC_21202"/>
<comment type="caution">
    <text evidence="3">The sequence shown here is derived from an EMBL/GenBank/DDBJ whole genome shotgun (WGS) entry which is preliminary data.</text>
</comment>
<evidence type="ECO:0000313" key="4">
    <source>
        <dbReference type="Proteomes" id="UP000076023"/>
    </source>
</evidence>
<dbReference type="EMBL" id="BDCO01000002">
    <property type="protein sequence ID" value="GAT32800.1"/>
    <property type="molecule type" value="Genomic_DNA"/>
</dbReference>